<dbReference type="InterPro" id="IPR029039">
    <property type="entry name" value="Flavoprotein-like_sf"/>
</dbReference>
<evidence type="ECO:0000259" key="1">
    <source>
        <dbReference type="Pfam" id="PF03358"/>
    </source>
</evidence>
<dbReference type="OrthoDB" id="9806724at2"/>
<organism evidence="2 3">
    <name type="scientific">Candidatus Criblamydia sequanensis CRIB-18</name>
    <dbReference type="NCBI Taxonomy" id="1437425"/>
    <lineage>
        <taxon>Bacteria</taxon>
        <taxon>Pseudomonadati</taxon>
        <taxon>Chlamydiota</taxon>
        <taxon>Chlamydiia</taxon>
        <taxon>Parachlamydiales</taxon>
        <taxon>Candidatus Criblamydiaceae</taxon>
        <taxon>Candidatus Criblamydia</taxon>
    </lineage>
</organism>
<proteinExistence type="predicted"/>
<reference evidence="2" key="2">
    <citation type="submission" date="2014-09" db="EMBL/GenBank/DDBJ databases">
        <title>Criblamydia sequanensis harbors a mega-plasmid encoding arsenite resistance.</title>
        <authorList>
            <person name="Bertelli C."/>
            <person name="Goesmann A."/>
            <person name="Greub G."/>
        </authorList>
    </citation>
    <scope>NUCLEOTIDE SEQUENCE [LARGE SCALE GENOMIC DNA]</scope>
    <source>
        <strain evidence="2">CRIB-18</strain>
    </source>
</reference>
<evidence type="ECO:0000313" key="3">
    <source>
        <dbReference type="Proteomes" id="UP000031552"/>
    </source>
</evidence>
<dbReference type="AlphaFoldDB" id="A0A090DYK1"/>
<accession>A0A090DYK1</accession>
<dbReference type="GO" id="GO:0016491">
    <property type="term" value="F:oxidoreductase activity"/>
    <property type="evidence" value="ECO:0007669"/>
    <property type="project" value="InterPro"/>
</dbReference>
<dbReference type="SUPFAM" id="SSF52218">
    <property type="entry name" value="Flavoproteins"/>
    <property type="match status" value="1"/>
</dbReference>
<protein>
    <submittedName>
        <fullName evidence="2">NADPH-dependent FMN reductase</fullName>
    </submittedName>
</protein>
<dbReference type="Proteomes" id="UP000031552">
    <property type="component" value="Unassembled WGS sequence"/>
</dbReference>
<keyword evidence="3" id="KW-1185">Reference proteome</keyword>
<dbReference type="eggNOG" id="COG0431">
    <property type="taxonomic scope" value="Bacteria"/>
</dbReference>
<dbReference type="InterPro" id="IPR050712">
    <property type="entry name" value="NAD(P)H-dep_reductase"/>
</dbReference>
<feature type="domain" description="NADPH-dependent FMN reductase-like" evidence="1">
    <location>
        <begin position="4"/>
        <end position="158"/>
    </location>
</feature>
<dbReference type="GO" id="GO:0005829">
    <property type="term" value="C:cytosol"/>
    <property type="evidence" value="ECO:0007669"/>
    <property type="project" value="TreeGrafter"/>
</dbReference>
<evidence type="ECO:0000313" key="2">
    <source>
        <dbReference type="EMBL" id="CDR33784.1"/>
    </source>
</evidence>
<dbReference type="Pfam" id="PF03358">
    <property type="entry name" value="FMN_red"/>
    <property type="match status" value="1"/>
</dbReference>
<dbReference type="GO" id="GO:0010181">
    <property type="term" value="F:FMN binding"/>
    <property type="evidence" value="ECO:0007669"/>
    <property type="project" value="TreeGrafter"/>
</dbReference>
<reference evidence="2" key="1">
    <citation type="submission" date="2013-12" db="EMBL/GenBank/DDBJ databases">
        <authorList>
            <person name="Linke B."/>
        </authorList>
    </citation>
    <scope>NUCLEOTIDE SEQUENCE [LARGE SCALE GENOMIC DNA]</scope>
    <source>
        <strain evidence="2">CRIB-18</strain>
    </source>
</reference>
<dbReference type="RefSeq" id="WP_041017332.1">
    <property type="nucleotide sequence ID" value="NZ_CCEJ010000004.1"/>
</dbReference>
<sequence>MKKPKILCFAGSLRKDSFNKKLLRNAALGAKEEGADITVIDLEDYPLPIYNQEDEDKNGLPENALTLKNLMKEHQGLLIASPEYNSSISGVLKNTIDWISRPHPSDKVYLEPFIDKVAVIMSASPGNLGGLRGLVHLRSLLGNINVIVLPEQLAIPNAGEAFLEDGSFKDPKKQESAKKMGKKLAEFLKKLEK</sequence>
<comment type="caution">
    <text evidence="2">The sequence shown here is derived from an EMBL/GenBank/DDBJ whole genome shotgun (WGS) entry which is preliminary data.</text>
</comment>
<dbReference type="PANTHER" id="PTHR30543">
    <property type="entry name" value="CHROMATE REDUCTASE"/>
    <property type="match status" value="1"/>
</dbReference>
<name>A0A090DYK1_9BACT</name>
<dbReference type="STRING" id="1437425.CSEC_0957"/>
<dbReference type="Gene3D" id="3.40.50.360">
    <property type="match status" value="1"/>
</dbReference>
<dbReference type="PANTHER" id="PTHR30543:SF21">
    <property type="entry name" value="NAD(P)H-DEPENDENT FMN REDUCTASE LOT6"/>
    <property type="match status" value="1"/>
</dbReference>
<dbReference type="EMBL" id="CCEJ010000004">
    <property type="protein sequence ID" value="CDR33784.1"/>
    <property type="molecule type" value="Genomic_DNA"/>
</dbReference>
<gene>
    <name evidence="2" type="ORF">CSEC_0957</name>
</gene>
<dbReference type="InterPro" id="IPR005025">
    <property type="entry name" value="FMN_Rdtase-like_dom"/>
</dbReference>